<keyword evidence="2" id="KW-1185">Reference proteome</keyword>
<organism evidence="1 2">
    <name type="scientific">Canarypox virus</name>
    <name type="common">CNPV</name>
    <dbReference type="NCBI Taxonomy" id="44088"/>
    <lineage>
        <taxon>Viruses</taxon>
        <taxon>Varidnaviria</taxon>
        <taxon>Bamfordvirae</taxon>
        <taxon>Nucleocytoviricota</taxon>
        <taxon>Pokkesviricetes</taxon>
        <taxon>Chitovirales</taxon>
        <taxon>Poxviridae</taxon>
        <taxon>Chordopoxvirinae</taxon>
        <taxon>Avipoxvirus</taxon>
        <taxon>Avipoxvirus canarypox</taxon>
    </lineage>
</organism>
<name>Q6VZ35_CNPV</name>
<dbReference type="KEGG" id="vg:2700260"/>
<accession>Q6VZ35</accession>
<gene>
    <name evidence="1" type="primary">CNPV312</name>
</gene>
<organismHost>
    <name type="scientific">Serinus</name>
    <dbReference type="NCBI Taxonomy" id="9134"/>
</organismHost>
<dbReference type="GeneID" id="2700260"/>
<dbReference type="EMBL" id="AY318871">
    <property type="protein sequence ID" value="AAR83658.1"/>
    <property type="molecule type" value="Genomic_DNA"/>
</dbReference>
<evidence type="ECO:0000313" key="2">
    <source>
        <dbReference type="Proteomes" id="UP000168164"/>
    </source>
</evidence>
<dbReference type="RefSeq" id="NP_955335.1">
    <property type="nucleotide sequence ID" value="NC_005309.1"/>
</dbReference>
<proteinExistence type="predicted"/>
<sequence length="166" mass="19916">MINFRLIIACNVGCILSMLLSYNSFLKSEFYNYTKSRKHLIFPPLGVIFSLYICGYIFLFKGISVIHTRYRRDCNELAAYYILQMSINLSFFIVFYELHMVRLTIAMSTFSICIIVYFIYLWRFETDINDKYVLFYLVTSYINSLLSYYIMRSKLNNDYKKYISII</sequence>
<protein>
    <submittedName>
        <fullName evidence="1">Uncharacterized protein CNPV312</fullName>
    </submittedName>
</protein>
<dbReference type="Proteomes" id="UP000168164">
    <property type="component" value="Segment"/>
</dbReference>
<reference evidence="1 2" key="1">
    <citation type="journal article" date="2004" name="J. Virol.">
        <title>The genome of canarypox virus.</title>
        <authorList>
            <person name="Tulman E.R."/>
            <person name="Afonso C.L."/>
            <person name="Lu Z."/>
            <person name="Zsak L."/>
            <person name="Kutish G.F."/>
            <person name="Rock D.L."/>
        </authorList>
    </citation>
    <scope>NUCLEOTIDE SEQUENCE [LARGE SCALE GENOMIC DNA]</scope>
    <source>
        <strain evidence="1">ATCC VR-111</strain>
    </source>
</reference>
<evidence type="ECO:0000313" key="1">
    <source>
        <dbReference type="EMBL" id="AAR83658.1"/>
    </source>
</evidence>